<comment type="caution">
    <text evidence="1">The sequence shown here is derived from an EMBL/GenBank/DDBJ whole genome shotgun (WGS) entry which is preliminary data.</text>
</comment>
<sequence>MSNTLTYHSIQNVQLCHHNVGKGIGPYAPAPAQAQAHAPAYAPPALADAYAHANAITPAGHTHMPMHPHRNCGIV</sequence>
<organism evidence="1 2">
    <name type="scientific">Austropuccinia psidii MF-1</name>
    <dbReference type="NCBI Taxonomy" id="1389203"/>
    <lineage>
        <taxon>Eukaryota</taxon>
        <taxon>Fungi</taxon>
        <taxon>Dikarya</taxon>
        <taxon>Basidiomycota</taxon>
        <taxon>Pucciniomycotina</taxon>
        <taxon>Pucciniomycetes</taxon>
        <taxon>Pucciniales</taxon>
        <taxon>Sphaerophragmiaceae</taxon>
        <taxon>Austropuccinia</taxon>
    </lineage>
</organism>
<dbReference type="AlphaFoldDB" id="A0A9Q3F507"/>
<protein>
    <submittedName>
        <fullName evidence="1">Uncharacterized protein</fullName>
    </submittedName>
</protein>
<dbReference type="Proteomes" id="UP000765509">
    <property type="component" value="Unassembled WGS sequence"/>
</dbReference>
<keyword evidence="2" id="KW-1185">Reference proteome</keyword>
<proteinExistence type="predicted"/>
<accession>A0A9Q3F507</accession>
<gene>
    <name evidence="1" type="ORF">O181_072559</name>
</gene>
<evidence type="ECO:0000313" key="1">
    <source>
        <dbReference type="EMBL" id="MBW0532844.1"/>
    </source>
</evidence>
<evidence type="ECO:0000313" key="2">
    <source>
        <dbReference type="Proteomes" id="UP000765509"/>
    </source>
</evidence>
<dbReference type="EMBL" id="AVOT02038060">
    <property type="protein sequence ID" value="MBW0532844.1"/>
    <property type="molecule type" value="Genomic_DNA"/>
</dbReference>
<reference evidence="1" key="1">
    <citation type="submission" date="2021-03" db="EMBL/GenBank/DDBJ databases">
        <title>Draft genome sequence of rust myrtle Austropuccinia psidii MF-1, a brazilian biotype.</title>
        <authorList>
            <person name="Quecine M.C."/>
            <person name="Pachon D.M.R."/>
            <person name="Bonatelli M.L."/>
            <person name="Correr F.H."/>
            <person name="Franceschini L.M."/>
            <person name="Leite T.F."/>
            <person name="Margarido G.R.A."/>
            <person name="Almeida C.A."/>
            <person name="Ferrarezi J.A."/>
            <person name="Labate C.A."/>
        </authorList>
    </citation>
    <scope>NUCLEOTIDE SEQUENCE</scope>
    <source>
        <strain evidence="1">MF-1</strain>
    </source>
</reference>
<name>A0A9Q3F507_9BASI</name>